<feature type="disulfide bond" evidence="11">
    <location>
        <begin position="291"/>
        <end position="301"/>
    </location>
</feature>
<dbReference type="InterPro" id="IPR036772">
    <property type="entry name" value="SRCR-like_dom_sf"/>
</dbReference>
<keyword evidence="2" id="KW-0964">Secreted</keyword>
<feature type="domain" description="SRCR" evidence="12">
    <location>
        <begin position="112"/>
        <end position="212"/>
    </location>
</feature>
<dbReference type="PANTHER" id="PTHR48071:SF15">
    <property type="entry name" value="SRCR DOMAIN-CONTAINING PROTEIN"/>
    <property type="match status" value="1"/>
</dbReference>
<accession>A0A7K7WTN8</accession>
<feature type="disulfide bond" evidence="11">
    <location>
        <begin position="356"/>
        <end position="420"/>
    </location>
</feature>
<dbReference type="PRINTS" id="PR00258">
    <property type="entry name" value="SPERACTRCPTR"/>
</dbReference>
<comment type="subunit">
    <text evidence="9">Interacts with LGALS1 and laminin.</text>
</comment>
<dbReference type="FunFam" id="3.10.250.10:FF:000001">
    <property type="entry name" value="Lysyl oxidase 4 isoform X1"/>
    <property type="match status" value="1"/>
</dbReference>
<evidence type="ECO:0000256" key="3">
    <source>
        <dbReference type="ARBA" id="ARBA00022729"/>
    </source>
</evidence>
<feature type="disulfide bond" evidence="11">
    <location>
        <begin position="369"/>
        <end position="430"/>
    </location>
</feature>
<sequence length="434" mass="46947">ELRLVNGPHQCSGRVEVLHDHKWGTVCDDGWDLNDATVVCRQLGCGTVISAPGQAYFGQGEDPIWLDRVACSGTERALSECWAKPWGQHSCSHMEDASVVCSDSDTTNVTTVRLMNGPHHCAGRVEVFHNQKWGTVCDDGWDLNDATVVCRQLGCGRALSASKQALFGQGSDPIWLDRVSCTGRENALTECKARPWGLNSCNHQEDAGVVCSDPNTAVQAQVRLVNGPNRCAGRVEVLHNDQWGTVCDDEWKLNNAMVVCRQLGCGRADSAFTSAHFGQGSGPIWMDDVNCVGTEDALSQCRSRPWGQNNCDHGEDAGVVCSGNSQSQTQVRLVKGPNRCAGRVEVLHNDQWGTVCDDTWNLRNAKVVCRQLGCGTAVSTPAEAHFGKGSDPIWLDGVECTGTETTLSECHLNTWGVHDCTHEEDAGVVCLGNV</sequence>
<keyword evidence="14" id="KW-1185">Reference proteome</keyword>
<dbReference type="AlphaFoldDB" id="A0A7K7WTN8"/>
<dbReference type="OrthoDB" id="536948at2759"/>
<dbReference type="GO" id="GO:0005886">
    <property type="term" value="C:plasma membrane"/>
    <property type="evidence" value="ECO:0007669"/>
    <property type="project" value="TreeGrafter"/>
</dbReference>
<reference evidence="13 14" key="1">
    <citation type="submission" date="2019-09" db="EMBL/GenBank/DDBJ databases">
        <title>Bird 10,000 Genomes (B10K) Project - Family phase.</title>
        <authorList>
            <person name="Zhang G."/>
        </authorList>
    </citation>
    <scope>NUCLEOTIDE SEQUENCE [LARGE SCALE GENOMIC DNA]</scope>
    <source>
        <strain evidence="13">B10K-MSB-01</strain>
    </source>
</reference>
<evidence type="ECO:0000256" key="9">
    <source>
        <dbReference type="ARBA" id="ARBA00064153"/>
    </source>
</evidence>
<feature type="disulfide bond" evidence="11">
    <location>
        <begin position="400"/>
        <end position="410"/>
    </location>
</feature>
<feature type="disulfide bond" evidence="11">
    <location>
        <begin position="40"/>
        <end position="101"/>
    </location>
</feature>
<dbReference type="InterPro" id="IPR001190">
    <property type="entry name" value="SRCR"/>
</dbReference>
<evidence type="ECO:0000256" key="6">
    <source>
        <dbReference type="ARBA" id="ARBA00023170"/>
    </source>
</evidence>
<feature type="disulfide bond" evidence="11">
    <location>
        <begin position="260"/>
        <end position="321"/>
    </location>
</feature>
<comment type="function">
    <text evidence="8">Binds to extracellular matrix proteins. Binds to pathogen-associated molecular patterns (PAMPs) present on the cell walls of Gram-positive and Gram-negative bacteria and fungi, behaving as a pattern recognition receptor (PRR). Induces bacterial and fungal aggregation and subsequent inhibition of PAMP-induced cytokine release. Does not possess intrinsic bactericidal activity. May play a role in the innate defense and homeostasis of certain epithelial surfaces.</text>
</comment>
<feature type="disulfide bond" evidence="11">
    <location>
        <begin position="150"/>
        <end position="211"/>
    </location>
</feature>
<keyword evidence="6" id="KW-0675">Receptor</keyword>
<gene>
    <name evidence="13" type="primary">Dmbt1_6</name>
    <name evidence="13" type="ORF">NOTJUL_R09929</name>
</gene>
<evidence type="ECO:0000313" key="13">
    <source>
        <dbReference type="EMBL" id="NXA56745.1"/>
    </source>
</evidence>
<feature type="non-terminal residue" evidence="13">
    <location>
        <position position="434"/>
    </location>
</feature>
<evidence type="ECO:0000256" key="4">
    <source>
        <dbReference type="ARBA" id="ARBA00022737"/>
    </source>
</evidence>
<evidence type="ECO:0000256" key="11">
    <source>
        <dbReference type="PROSITE-ProRule" id="PRU00196"/>
    </source>
</evidence>
<feature type="domain" description="SRCR" evidence="12">
    <location>
        <begin position="331"/>
        <end position="431"/>
    </location>
</feature>
<feature type="domain" description="SRCR" evidence="12">
    <location>
        <begin position="2"/>
        <end position="102"/>
    </location>
</feature>
<evidence type="ECO:0000256" key="7">
    <source>
        <dbReference type="ARBA" id="ARBA00023180"/>
    </source>
</evidence>
<comment type="subcellular location">
    <subcellularLocation>
        <location evidence="1">Secreted</location>
    </subcellularLocation>
</comment>
<evidence type="ECO:0000256" key="10">
    <source>
        <dbReference type="ARBA" id="ARBA00069168"/>
    </source>
</evidence>
<evidence type="ECO:0000256" key="1">
    <source>
        <dbReference type="ARBA" id="ARBA00004613"/>
    </source>
</evidence>
<keyword evidence="3" id="KW-0732">Signal</keyword>
<dbReference type="PROSITE" id="PS00420">
    <property type="entry name" value="SRCR_1"/>
    <property type="match status" value="4"/>
</dbReference>
<dbReference type="GO" id="GO:0005615">
    <property type="term" value="C:extracellular space"/>
    <property type="evidence" value="ECO:0007669"/>
    <property type="project" value="TreeGrafter"/>
</dbReference>
<feature type="disulfide bond" evidence="11">
    <location>
        <begin position="137"/>
        <end position="201"/>
    </location>
</feature>
<feature type="disulfide bond" evidence="11">
    <location>
        <begin position="27"/>
        <end position="91"/>
    </location>
</feature>
<organism evidence="13 14">
    <name type="scientific">Nothocercus julius</name>
    <dbReference type="NCBI Taxonomy" id="2585813"/>
    <lineage>
        <taxon>Eukaryota</taxon>
        <taxon>Metazoa</taxon>
        <taxon>Chordata</taxon>
        <taxon>Craniata</taxon>
        <taxon>Vertebrata</taxon>
        <taxon>Euteleostomi</taxon>
        <taxon>Archelosauria</taxon>
        <taxon>Archosauria</taxon>
        <taxon>Dinosauria</taxon>
        <taxon>Saurischia</taxon>
        <taxon>Theropoda</taxon>
        <taxon>Coelurosauria</taxon>
        <taxon>Aves</taxon>
        <taxon>Palaeognathae</taxon>
        <taxon>Tinamiformes</taxon>
        <taxon>Tinamidae</taxon>
        <taxon>Nothocercus</taxon>
    </lineage>
</organism>
<dbReference type="Gene3D" id="3.10.250.10">
    <property type="entry name" value="SRCR-like domain"/>
    <property type="match status" value="4"/>
</dbReference>
<evidence type="ECO:0000256" key="8">
    <source>
        <dbReference type="ARBA" id="ARBA00058074"/>
    </source>
</evidence>
<proteinExistence type="predicted"/>
<dbReference type="PANTHER" id="PTHR48071">
    <property type="entry name" value="SRCR DOMAIN-CONTAINING PROTEIN"/>
    <property type="match status" value="1"/>
</dbReference>
<dbReference type="EMBL" id="VZSV01000416">
    <property type="protein sequence ID" value="NXA56745.1"/>
    <property type="molecule type" value="Genomic_DNA"/>
</dbReference>
<feature type="non-terminal residue" evidence="13">
    <location>
        <position position="1"/>
    </location>
</feature>
<dbReference type="Proteomes" id="UP000531559">
    <property type="component" value="Unassembled WGS sequence"/>
</dbReference>
<feature type="disulfide bond" evidence="11">
    <location>
        <begin position="181"/>
        <end position="191"/>
    </location>
</feature>
<dbReference type="SUPFAM" id="SSF56487">
    <property type="entry name" value="SRCR-like"/>
    <property type="match status" value="4"/>
</dbReference>
<dbReference type="Pfam" id="PF00530">
    <property type="entry name" value="SRCR"/>
    <property type="match status" value="4"/>
</dbReference>
<comment type="caution">
    <text evidence="13">The sequence shown here is derived from an EMBL/GenBank/DDBJ whole genome shotgun (WGS) entry which is preliminary data.</text>
</comment>
<dbReference type="PROSITE" id="PS50287">
    <property type="entry name" value="SRCR_2"/>
    <property type="match status" value="4"/>
</dbReference>
<dbReference type="SMART" id="SM00202">
    <property type="entry name" value="SR"/>
    <property type="match status" value="4"/>
</dbReference>
<dbReference type="GO" id="GO:0031638">
    <property type="term" value="P:zymogen activation"/>
    <property type="evidence" value="ECO:0007669"/>
    <property type="project" value="TreeGrafter"/>
</dbReference>
<feature type="domain" description="SRCR" evidence="12">
    <location>
        <begin position="222"/>
        <end position="322"/>
    </location>
</feature>
<keyword evidence="5 11" id="KW-1015">Disulfide bond</keyword>
<evidence type="ECO:0000256" key="2">
    <source>
        <dbReference type="ARBA" id="ARBA00022525"/>
    </source>
</evidence>
<dbReference type="FunFam" id="3.10.250.10:FF:000007">
    <property type="entry name" value="Soluble scavenger receptor cysteine-rich domain-containing protein SSC5D"/>
    <property type="match status" value="3"/>
</dbReference>
<evidence type="ECO:0000256" key="5">
    <source>
        <dbReference type="ARBA" id="ARBA00023157"/>
    </source>
</evidence>
<feature type="disulfide bond" evidence="11">
    <location>
        <begin position="247"/>
        <end position="311"/>
    </location>
</feature>
<dbReference type="GO" id="GO:0004252">
    <property type="term" value="F:serine-type endopeptidase activity"/>
    <property type="evidence" value="ECO:0007669"/>
    <property type="project" value="TreeGrafter"/>
</dbReference>
<keyword evidence="7" id="KW-0325">Glycoprotein</keyword>
<protein>
    <recommendedName>
        <fullName evidence="10">Soluble scavenger receptor cysteine-rich domain-containing protein SSC5D</fullName>
    </recommendedName>
</protein>
<evidence type="ECO:0000313" key="14">
    <source>
        <dbReference type="Proteomes" id="UP000531559"/>
    </source>
</evidence>
<keyword evidence="4" id="KW-0677">Repeat</keyword>
<name>A0A7K7WTN8_9AVES</name>
<evidence type="ECO:0000259" key="12">
    <source>
        <dbReference type="PROSITE" id="PS50287"/>
    </source>
</evidence>
<feature type="disulfide bond" evidence="11">
    <location>
        <begin position="71"/>
        <end position="81"/>
    </location>
</feature>